<keyword evidence="8" id="KW-1185">Reference proteome</keyword>
<evidence type="ECO:0000256" key="3">
    <source>
        <dbReference type="ARBA" id="ARBA00022989"/>
    </source>
</evidence>
<accession>A0AAD6MWM7</accession>
<gene>
    <name evidence="7" type="ORF">N7493_005573</name>
</gene>
<dbReference type="EMBL" id="JAQJAN010000006">
    <property type="protein sequence ID" value="KAJ5727753.1"/>
    <property type="molecule type" value="Genomic_DNA"/>
</dbReference>
<sequence>MHWRALFAASALWSTATTALPSPADPIPNLNTEIHTRELDSNIKRSSQPNPVSKNTIWIDPTLKDPLWLKYGLNASAEYKYFHEPGRDDILGHYDTRFFTSPVDDASRSETLTHMIRAYLNFFNENELETWIAHGTLLGWWWNGRILPWDWDMDTQVPDTTLAYLADHYNGTVVEYTAPDSREKRQYLLDVNPWSRQRERGQGHNIIDARWIDVDTGLYIDITGLSRLEPDTHPDIWQCKNFHKYRIGDLYPLRKTSFEGVQANVPFGYDLVLMEEYSDKALINTKFHNHTWFPELAEWISDDIIAKLTVKLSESESDERQYE</sequence>
<dbReference type="InterPro" id="IPR009644">
    <property type="entry name" value="FKTN/MNN4/W02B3.4-1"/>
</dbReference>
<evidence type="ECO:0000256" key="2">
    <source>
        <dbReference type="ARBA" id="ARBA00022692"/>
    </source>
</evidence>
<feature type="signal peptide" evidence="5">
    <location>
        <begin position="1"/>
        <end position="19"/>
    </location>
</feature>
<feature type="domain" description="LicD/FKTN/FKRP nucleotidyltransferase" evidence="6">
    <location>
        <begin position="124"/>
        <end position="229"/>
    </location>
</feature>
<evidence type="ECO:0000256" key="4">
    <source>
        <dbReference type="ARBA" id="ARBA00023136"/>
    </source>
</evidence>
<dbReference type="InterPro" id="IPR007074">
    <property type="entry name" value="LicD/FKTN/FKRP_NTP_transf"/>
</dbReference>
<evidence type="ECO:0000256" key="1">
    <source>
        <dbReference type="ARBA" id="ARBA00004167"/>
    </source>
</evidence>
<organism evidence="7 8">
    <name type="scientific">Penicillium malachiteum</name>
    <dbReference type="NCBI Taxonomy" id="1324776"/>
    <lineage>
        <taxon>Eukaryota</taxon>
        <taxon>Fungi</taxon>
        <taxon>Dikarya</taxon>
        <taxon>Ascomycota</taxon>
        <taxon>Pezizomycotina</taxon>
        <taxon>Eurotiomycetes</taxon>
        <taxon>Eurotiomycetidae</taxon>
        <taxon>Eurotiales</taxon>
        <taxon>Aspergillaceae</taxon>
        <taxon>Penicillium</taxon>
    </lineage>
</organism>
<dbReference type="GO" id="GO:0009100">
    <property type="term" value="P:glycoprotein metabolic process"/>
    <property type="evidence" value="ECO:0007669"/>
    <property type="project" value="UniProtKB-ARBA"/>
</dbReference>
<dbReference type="PANTHER" id="PTHR15407:SF28">
    <property type="entry name" value="RIBITOL-5-PHOSPHATE TRANSFERASE FKTN"/>
    <property type="match status" value="1"/>
</dbReference>
<reference evidence="7" key="2">
    <citation type="submission" date="2023-01" db="EMBL/GenBank/DDBJ databases">
        <authorList>
            <person name="Petersen C."/>
        </authorList>
    </citation>
    <scope>NUCLEOTIDE SEQUENCE</scope>
    <source>
        <strain evidence="7">IBT 17514</strain>
    </source>
</reference>
<dbReference type="PANTHER" id="PTHR15407">
    <property type="entry name" value="FUKUTIN-RELATED"/>
    <property type="match status" value="1"/>
</dbReference>
<protein>
    <recommendedName>
        <fullName evidence="6">LicD/FKTN/FKRP nucleotidyltransferase domain-containing protein</fullName>
    </recommendedName>
</protein>
<keyword evidence="5" id="KW-0732">Signal</keyword>
<evidence type="ECO:0000256" key="5">
    <source>
        <dbReference type="SAM" id="SignalP"/>
    </source>
</evidence>
<dbReference type="Proteomes" id="UP001215712">
    <property type="component" value="Unassembled WGS sequence"/>
</dbReference>
<name>A0AAD6MWM7_9EURO</name>
<evidence type="ECO:0000259" key="6">
    <source>
        <dbReference type="Pfam" id="PF04991"/>
    </source>
</evidence>
<dbReference type="GO" id="GO:0016020">
    <property type="term" value="C:membrane"/>
    <property type="evidence" value="ECO:0007669"/>
    <property type="project" value="UniProtKB-SubCell"/>
</dbReference>
<keyword evidence="2" id="KW-0812">Transmembrane</keyword>
<keyword evidence="4" id="KW-0472">Membrane</keyword>
<reference evidence="7" key="1">
    <citation type="journal article" date="2023" name="IMA Fungus">
        <title>Comparative genomic study of the Penicillium genus elucidates a diverse pangenome and 15 lateral gene transfer events.</title>
        <authorList>
            <person name="Petersen C."/>
            <person name="Sorensen T."/>
            <person name="Nielsen M.R."/>
            <person name="Sondergaard T.E."/>
            <person name="Sorensen J.L."/>
            <person name="Fitzpatrick D.A."/>
            <person name="Frisvad J.C."/>
            <person name="Nielsen K.L."/>
        </authorList>
    </citation>
    <scope>NUCLEOTIDE SEQUENCE</scope>
    <source>
        <strain evidence="7">IBT 17514</strain>
    </source>
</reference>
<evidence type="ECO:0000313" key="7">
    <source>
        <dbReference type="EMBL" id="KAJ5727753.1"/>
    </source>
</evidence>
<dbReference type="AlphaFoldDB" id="A0AAD6MWM7"/>
<keyword evidence="3" id="KW-1133">Transmembrane helix</keyword>
<dbReference type="Pfam" id="PF04991">
    <property type="entry name" value="LicD"/>
    <property type="match status" value="1"/>
</dbReference>
<evidence type="ECO:0000313" key="8">
    <source>
        <dbReference type="Proteomes" id="UP001215712"/>
    </source>
</evidence>
<comment type="caution">
    <text evidence="7">The sequence shown here is derived from an EMBL/GenBank/DDBJ whole genome shotgun (WGS) entry which is preliminary data.</text>
</comment>
<proteinExistence type="predicted"/>
<comment type="subcellular location">
    <subcellularLocation>
        <location evidence="1">Membrane</location>
        <topology evidence="1">Single-pass membrane protein</topology>
    </subcellularLocation>
</comment>
<feature type="chain" id="PRO_5041904904" description="LicD/FKTN/FKRP nucleotidyltransferase domain-containing protein" evidence="5">
    <location>
        <begin position="20"/>
        <end position="323"/>
    </location>
</feature>